<dbReference type="InterPro" id="IPR019775">
    <property type="entry name" value="WD40_repeat_CS"/>
</dbReference>
<keyword evidence="1 3" id="KW-0853">WD repeat</keyword>
<dbReference type="Pfam" id="PF00400">
    <property type="entry name" value="WD40"/>
    <property type="match status" value="3"/>
</dbReference>
<dbReference type="InterPro" id="IPR001680">
    <property type="entry name" value="WD40_rpt"/>
</dbReference>
<feature type="repeat" description="WD" evidence="3">
    <location>
        <begin position="106"/>
        <end position="146"/>
    </location>
</feature>
<dbReference type="PANTHER" id="PTHR14221">
    <property type="entry name" value="WD REPEAT DOMAIN 44"/>
    <property type="match status" value="1"/>
</dbReference>
<dbReference type="PRINTS" id="PR00320">
    <property type="entry name" value="GPROTEINBRPT"/>
</dbReference>
<evidence type="ECO:0000256" key="3">
    <source>
        <dbReference type="PROSITE-ProRule" id="PRU00221"/>
    </source>
</evidence>
<evidence type="ECO:0000313" key="4">
    <source>
        <dbReference type="EMBL" id="RXH75761.1"/>
    </source>
</evidence>
<dbReference type="InterPro" id="IPR040324">
    <property type="entry name" value="WDR44/Dgr2"/>
</dbReference>
<accession>A0A498I2T9</accession>
<feature type="repeat" description="WD" evidence="3">
    <location>
        <begin position="160"/>
        <end position="176"/>
    </location>
</feature>
<gene>
    <name evidence="4" type="ORF">DVH24_039460</name>
</gene>
<dbReference type="PROSITE" id="PS50082">
    <property type="entry name" value="WD_REPEATS_2"/>
    <property type="match status" value="3"/>
</dbReference>
<organism evidence="4 5">
    <name type="scientific">Malus domestica</name>
    <name type="common">Apple</name>
    <name type="synonym">Pyrus malus</name>
    <dbReference type="NCBI Taxonomy" id="3750"/>
    <lineage>
        <taxon>Eukaryota</taxon>
        <taxon>Viridiplantae</taxon>
        <taxon>Streptophyta</taxon>
        <taxon>Embryophyta</taxon>
        <taxon>Tracheophyta</taxon>
        <taxon>Spermatophyta</taxon>
        <taxon>Magnoliopsida</taxon>
        <taxon>eudicotyledons</taxon>
        <taxon>Gunneridae</taxon>
        <taxon>Pentapetalae</taxon>
        <taxon>rosids</taxon>
        <taxon>fabids</taxon>
        <taxon>Rosales</taxon>
        <taxon>Rosaceae</taxon>
        <taxon>Amygdaloideae</taxon>
        <taxon>Maleae</taxon>
        <taxon>Malus</taxon>
    </lineage>
</organism>
<feature type="repeat" description="WD" evidence="3">
    <location>
        <begin position="42"/>
        <end position="60"/>
    </location>
</feature>
<sequence length="270" mass="31280">MKVWWKQFINKRKRKGVRSAWSSLHYAAGKKFMRTGIEIQFNKTYLATGGEDGVVRIWHVTLVDASSNYLTPQGIFDSKLKKIKYGFQVIFPEKGFRIQESPLQEFHGHSSDVLDLAWSNSNCLVSSSMDKTVRLWEVGRSHCLYIFHHNDYGKCFNPRDDNYFISGSIDGKVRVWGPSEKRVADWADGFVVGSVTGTCHFYEVSRDYLQLVVRMHIHGRKKTSSNQITGVKVLHSMLFRPFLFHRASIRSNSFVNTYFCKEKPQTEYNL</sequence>
<dbReference type="SMART" id="SM00320">
    <property type="entry name" value="WD40"/>
    <property type="match status" value="3"/>
</dbReference>
<keyword evidence="2" id="KW-0677">Repeat</keyword>
<dbReference type="AlphaFoldDB" id="A0A498I2T9"/>
<evidence type="ECO:0000313" key="5">
    <source>
        <dbReference type="Proteomes" id="UP000290289"/>
    </source>
</evidence>
<proteinExistence type="predicted"/>
<dbReference type="SUPFAM" id="SSF50978">
    <property type="entry name" value="WD40 repeat-like"/>
    <property type="match status" value="1"/>
</dbReference>
<dbReference type="Proteomes" id="UP000290289">
    <property type="component" value="Chromosome 15"/>
</dbReference>
<protein>
    <submittedName>
        <fullName evidence="4">Uncharacterized protein</fullName>
    </submittedName>
</protein>
<dbReference type="InterPro" id="IPR015943">
    <property type="entry name" value="WD40/YVTN_repeat-like_dom_sf"/>
</dbReference>
<dbReference type="InterPro" id="IPR020472">
    <property type="entry name" value="WD40_PAC1"/>
</dbReference>
<dbReference type="PROSITE" id="PS50294">
    <property type="entry name" value="WD_REPEATS_REGION"/>
    <property type="match status" value="1"/>
</dbReference>
<evidence type="ECO:0000256" key="2">
    <source>
        <dbReference type="ARBA" id="ARBA00022737"/>
    </source>
</evidence>
<dbReference type="Gene3D" id="2.130.10.10">
    <property type="entry name" value="YVTN repeat-like/Quinoprotein amine dehydrogenase"/>
    <property type="match status" value="1"/>
</dbReference>
<evidence type="ECO:0000256" key="1">
    <source>
        <dbReference type="ARBA" id="ARBA00022574"/>
    </source>
</evidence>
<name>A0A498I2T9_MALDO</name>
<dbReference type="PANTHER" id="PTHR14221:SF31">
    <property type="entry name" value="TRANSDUCIN_WD40 REPEAT-LIKE SUPERFAMILY PROTEIN"/>
    <property type="match status" value="1"/>
</dbReference>
<keyword evidence="5" id="KW-1185">Reference proteome</keyword>
<dbReference type="PROSITE" id="PS00678">
    <property type="entry name" value="WD_REPEATS_1"/>
    <property type="match status" value="1"/>
</dbReference>
<dbReference type="EMBL" id="RDQH01000341">
    <property type="protein sequence ID" value="RXH75761.1"/>
    <property type="molecule type" value="Genomic_DNA"/>
</dbReference>
<comment type="caution">
    <text evidence="4">The sequence shown here is derived from an EMBL/GenBank/DDBJ whole genome shotgun (WGS) entry which is preliminary data.</text>
</comment>
<dbReference type="InterPro" id="IPR036322">
    <property type="entry name" value="WD40_repeat_dom_sf"/>
</dbReference>
<reference evidence="4 5" key="1">
    <citation type="submission" date="2018-10" db="EMBL/GenBank/DDBJ databases">
        <title>A high-quality apple genome assembly.</title>
        <authorList>
            <person name="Hu J."/>
        </authorList>
    </citation>
    <scope>NUCLEOTIDE SEQUENCE [LARGE SCALE GENOMIC DNA]</scope>
    <source>
        <strain evidence="5">cv. HFTH1</strain>
        <tissue evidence="4">Young leaf</tissue>
    </source>
</reference>